<reference evidence="2 3" key="1">
    <citation type="submission" date="2019-11" db="EMBL/GenBank/DDBJ databases">
        <title>Draft Whole-Genome sequence of the marine photosynthetic bacterium Rhodovulum strictum DSM 11289.</title>
        <authorList>
            <person name="Kyndt J.A."/>
            <person name="Meyer T.E."/>
        </authorList>
    </citation>
    <scope>NUCLEOTIDE SEQUENCE [LARGE SCALE GENOMIC DNA]</scope>
    <source>
        <strain evidence="2 3">DSM 11289</strain>
    </source>
</reference>
<dbReference type="EMBL" id="WJPO01000010">
    <property type="protein sequence ID" value="MRH21060.1"/>
    <property type="molecule type" value="Genomic_DNA"/>
</dbReference>
<evidence type="ECO:0000259" key="1">
    <source>
        <dbReference type="Pfam" id="PF00700"/>
    </source>
</evidence>
<protein>
    <recommendedName>
        <fullName evidence="1">Flagellin C-terminal domain-containing protein</fullName>
    </recommendedName>
</protein>
<dbReference type="InterPro" id="IPR046358">
    <property type="entry name" value="Flagellin_C"/>
</dbReference>
<gene>
    <name evidence="2" type="ORF">GH815_08635</name>
</gene>
<dbReference type="Pfam" id="PF00700">
    <property type="entry name" value="Flagellin_C"/>
    <property type="match status" value="1"/>
</dbReference>
<accession>A0A844B5V0</accession>
<evidence type="ECO:0000313" key="3">
    <source>
        <dbReference type="Proteomes" id="UP000466730"/>
    </source>
</evidence>
<feature type="domain" description="Flagellin C-terminal" evidence="1">
    <location>
        <begin position="263"/>
        <end position="336"/>
    </location>
</feature>
<proteinExistence type="predicted"/>
<evidence type="ECO:0000313" key="2">
    <source>
        <dbReference type="EMBL" id="MRH21060.1"/>
    </source>
</evidence>
<dbReference type="Gene3D" id="1.20.1330.10">
    <property type="entry name" value="f41 fragment of flagellin, N-terminal domain"/>
    <property type="match status" value="1"/>
</dbReference>
<dbReference type="RefSeq" id="WP_153748354.1">
    <property type="nucleotide sequence ID" value="NZ_BAAADI010000007.1"/>
</dbReference>
<dbReference type="SUPFAM" id="SSF64518">
    <property type="entry name" value="Phase 1 flagellin"/>
    <property type="match status" value="1"/>
</dbReference>
<organism evidence="2 3">
    <name type="scientific">Rhodovulum strictum</name>
    <dbReference type="NCBI Taxonomy" id="58314"/>
    <lineage>
        <taxon>Bacteria</taxon>
        <taxon>Pseudomonadati</taxon>
        <taxon>Pseudomonadota</taxon>
        <taxon>Alphaproteobacteria</taxon>
        <taxon>Rhodobacterales</taxon>
        <taxon>Paracoccaceae</taxon>
        <taxon>Rhodovulum</taxon>
    </lineage>
</organism>
<sequence>MSFISIGDLSRGYALRTQNAEIKARLSRLGQEVSTGLTADPAARLRGDFRALGAVERGLKVMDSYDLATKEAAFATEAMQHALGQMNEAAKKLSGDLISAGNVLSAQSVNLIGAEAKGWLDMSVAALNIQAGGRTLFAGAATHGPALASGADILNAVKTAVAGMTSFQDVLDEVDNWFDTPGGGFETSGYLGSSIPVGPVRLNDRSSLTLDVTASDPNIRTVLKDLVAGALLSDSTLLGGDVLQRRALASAVGERLLTNSGNLISLQSEVGTAQARIETIRTENSASRQMLEFARLDMLAVDPYETATELKAAETQLETIYAITARLSRLSLVNYLR</sequence>
<keyword evidence="3" id="KW-1185">Reference proteome</keyword>
<dbReference type="OrthoDB" id="7312911at2"/>
<dbReference type="Proteomes" id="UP000466730">
    <property type="component" value="Unassembled WGS sequence"/>
</dbReference>
<comment type="caution">
    <text evidence="2">The sequence shown here is derived from an EMBL/GenBank/DDBJ whole genome shotgun (WGS) entry which is preliminary data.</text>
</comment>
<dbReference type="AlphaFoldDB" id="A0A844B5V0"/>
<name>A0A844B5V0_9RHOB</name>